<dbReference type="SUPFAM" id="SSF51735">
    <property type="entry name" value="NAD(P)-binding Rossmann-fold domains"/>
    <property type="match status" value="1"/>
</dbReference>
<dbReference type="Gene3D" id="3.40.50.720">
    <property type="entry name" value="NAD(P)-binding Rossmann-like Domain"/>
    <property type="match status" value="1"/>
</dbReference>
<evidence type="ECO:0000256" key="2">
    <source>
        <dbReference type="ARBA" id="ARBA00001911"/>
    </source>
</evidence>
<feature type="domain" description="NAD(P)-binding" evidence="9">
    <location>
        <begin position="6"/>
        <end position="329"/>
    </location>
</feature>
<gene>
    <name evidence="10" type="ORF">HHK36_001304</name>
</gene>
<dbReference type="InterPro" id="IPR036291">
    <property type="entry name" value="NAD(P)-bd_dom_sf"/>
</dbReference>
<dbReference type="EC" id="5.1.3.-" evidence="8"/>
<evidence type="ECO:0000256" key="7">
    <source>
        <dbReference type="ARBA" id="ARBA00023235"/>
    </source>
</evidence>
<accession>A0A834ZX27</accession>
<keyword evidence="8" id="KW-0119">Carbohydrate metabolism</keyword>
<keyword evidence="6 8" id="KW-0520">NAD</keyword>
<dbReference type="GO" id="GO:0003978">
    <property type="term" value="F:UDP-glucose 4-epimerase activity"/>
    <property type="evidence" value="ECO:0007669"/>
    <property type="project" value="UniProtKB-UniRule"/>
</dbReference>
<reference evidence="10 11" key="1">
    <citation type="submission" date="2020-04" db="EMBL/GenBank/DDBJ databases">
        <title>Plant Genome Project.</title>
        <authorList>
            <person name="Zhang R.-G."/>
        </authorList>
    </citation>
    <scope>NUCLEOTIDE SEQUENCE [LARGE SCALE GENOMIC DNA]</scope>
    <source>
        <strain evidence="10">YNK0</strain>
        <tissue evidence="10">Leaf</tissue>
    </source>
</reference>
<dbReference type="InterPro" id="IPR016040">
    <property type="entry name" value="NAD(P)-bd_dom"/>
</dbReference>
<comment type="caution">
    <text evidence="10">The sequence shown here is derived from an EMBL/GenBank/DDBJ whole genome shotgun (WGS) entry which is preliminary data.</text>
</comment>
<dbReference type="OMA" id="GEHLICN"/>
<dbReference type="PANTHER" id="PTHR43725">
    <property type="entry name" value="UDP-GLUCOSE 4-EPIMERASE"/>
    <property type="match status" value="1"/>
</dbReference>
<dbReference type="GO" id="GO:0006012">
    <property type="term" value="P:galactose metabolic process"/>
    <property type="evidence" value="ECO:0007669"/>
    <property type="project" value="UniProtKB-UniPathway"/>
</dbReference>
<dbReference type="InterPro" id="IPR005886">
    <property type="entry name" value="UDP_G4E"/>
</dbReference>
<dbReference type="EMBL" id="JABCRI010000001">
    <property type="protein sequence ID" value="KAF8413325.1"/>
    <property type="molecule type" value="Genomic_DNA"/>
</dbReference>
<proteinExistence type="inferred from homology"/>
<evidence type="ECO:0000256" key="5">
    <source>
        <dbReference type="ARBA" id="ARBA00013189"/>
    </source>
</evidence>
<evidence type="ECO:0000256" key="1">
    <source>
        <dbReference type="ARBA" id="ARBA00000083"/>
    </source>
</evidence>
<dbReference type="PANTHER" id="PTHR43725:SF47">
    <property type="entry name" value="UDP-GLUCOSE 4-EPIMERASE"/>
    <property type="match status" value="1"/>
</dbReference>
<comment type="pathway">
    <text evidence="3 8">Carbohydrate metabolism; galactose metabolism.</text>
</comment>
<evidence type="ECO:0000313" key="11">
    <source>
        <dbReference type="Proteomes" id="UP000655225"/>
    </source>
</evidence>
<evidence type="ECO:0000256" key="8">
    <source>
        <dbReference type="RuleBase" id="RU366046"/>
    </source>
</evidence>
<dbReference type="AlphaFoldDB" id="A0A834ZX27"/>
<organism evidence="10 11">
    <name type="scientific">Tetracentron sinense</name>
    <name type="common">Spur-leaf</name>
    <dbReference type="NCBI Taxonomy" id="13715"/>
    <lineage>
        <taxon>Eukaryota</taxon>
        <taxon>Viridiplantae</taxon>
        <taxon>Streptophyta</taxon>
        <taxon>Embryophyta</taxon>
        <taxon>Tracheophyta</taxon>
        <taxon>Spermatophyta</taxon>
        <taxon>Magnoliopsida</taxon>
        <taxon>Trochodendrales</taxon>
        <taxon>Trochodendraceae</taxon>
        <taxon>Tetracentron</taxon>
    </lineage>
</organism>
<evidence type="ECO:0000259" key="9">
    <source>
        <dbReference type="Pfam" id="PF16363"/>
    </source>
</evidence>
<protein>
    <recommendedName>
        <fullName evidence="5 8">UDP-glucose 4-epimerase</fullName>
        <ecNumber evidence="8">5.1.3.-</ecNumber>
    </recommendedName>
</protein>
<comment type="catalytic activity">
    <reaction evidence="1">
        <text>UDP-alpha-D-glucose = UDP-alpha-D-galactose</text>
        <dbReference type="Rhea" id="RHEA:22168"/>
        <dbReference type="ChEBI" id="CHEBI:58885"/>
        <dbReference type="ChEBI" id="CHEBI:66914"/>
        <dbReference type="EC" id="5.1.3.2"/>
    </reaction>
</comment>
<dbReference type="Pfam" id="PF16363">
    <property type="entry name" value="GDP_Man_Dehyd"/>
    <property type="match status" value="1"/>
</dbReference>
<dbReference type="UniPathway" id="UPA00214"/>
<evidence type="ECO:0000256" key="3">
    <source>
        <dbReference type="ARBA" id="ARBA00004947"/>
    </source>
</evidence>
<evidence type="ECO:0000256" key="4">
    <source>
        <dbReference type="ARBA" id="ARBA00007637"/>
    </source>
</evidence>
<dbReference type="FunFam" id="3.40.50.720:FF:000040">
    <property type="entry name" value="UDP-glucose 4-epimerase"/>
    <property type="match status" value="1"/>
</dbReference>
<comment type="similarity">
    <text evidence="4 8">Belongs to the NAD(P)-dependent epimerase/dehydratase family.</text>
</comment>
<keyword evidence="7 8" id="KW-0413">Isomerase</keyword>
<dbReference type="FunFam" id="3.90.25.10:FF:000060">
    <property type="entry name" value="UDP-glucose 4-epimerase 4"/>
    <property type="match status" value="1"/>
</dbReference>
<dbReference type="CDD" id="cd05247">
    <property type="entry name" value="UDP_G4E_1_SDR_e"/>
    <property type="match status" value="1"/>
</dbReference>
<evidence type="ECO:0000313" key="10">
    <source>
        <dbReference type="EMBL" id="KAF8413325.1"/>
    </source>
</evidence>
<name>A0A834ZX27_TETSI</name>
<keyword evidence="11" id="KW-1185">Reference proteome</keyword>
<comment type="cofactor">
    <cofactor evidence="2 8">
        <name>NAD(+)</name>
        <dbReference type="ChEBI" id="CHEBI:57540"/>
    </cofactor>
</comment>
<dbReference type="Proteomes" id="UP000655225">
    <property type="component" value="Unassembled WGS sequence"/>
</dbReference>
<sequence>MGKNILVTGGAGYIGTHTVLQLLLGGFKVVIIDNLDNSSEIAIKRVTELAGEFGKNLVFHQMDLRDKTALENLFASTNFDAVIHFAGLKAVGESVQKPLLYYNNNIVGTIILLEVMAAHGCKKLVFSSSATVYGWPKEVPCTEEFPLSASNPYGRTKLFIEEICQDIYRSDSEWKIILLRYFNPVGAHASGYIGEDPRGIPNNLMPFVQQVAVGRRPALTVYGKDYSTKDGTGVRDYIHVVDLSDGHIAALRKLFDSNIGCEVYNLGTGKGTSVLEMVAAFEKASGKKIPLVMAGRRPGDAEIVYGSTDKAERELNWKAKYGIDEMCRDQWNWAGNNPYGYESPDH</sequence>
<dbReference type="OrthoDB" id="9402762at2759"/>
<dbReference type="NCBIfam" id="TIGR01179">
    <property type="entry name" value="galE"/>
    <property type="match status" value="1"/>
</dbReference>
<dbReference type="Gene3D" id="3.90.25.10">
    <property type="entry name" value="UDP-galactose 4-epimerase, domain 1"/>
    <property type="match status" value="1"/>
</dbReference>
<dbReference type="GO" id="GO:0005829">
    <property type="term" value="C:cytosol"/>
    <property type="evidence" value="ECO:0007669"/>
    <property type="project" value="TreeGrafter"/>
</dbReference>
<dbReference type="NCBIfam" id="NF007956">
    <property type="entry name" value="PRK10675.1"/>
    <property type="match status" value="1"/>
</dbReference>
<evidence type="ECO:0000256" key="6">
    <source>
        <dbReference type="ARBA" id="ARBA00023027"/>
    </source>
</evidence>